<name>A0AAN6Y465_9PEZI</name>
<dbReference type="Pfam" id="PF23658">
    <property type="entry name" value="PDZ_CPAF_rel"/>
    <property type="match status" value="1"/>
</dbReference>
<organism evidence="2 3">
    <name type="scientific">Rhypophila decipiens</name>
    <dbReference type="NCBI Taxonomy" id="261697"/>
    <lineage>
        <taxon>Eukaryota</taxon>
        <taxon>Fungi</taxon>
        <taxon>Dikarya</taxon>
        <taxon>Ascomycota</taxon>
        <taxon>Pezizomycotina</taxon>
        <taxon>Sordariomycetes</taxon>
        <taxon>Sordariomycetidae</taxon>
        <taxon>Sordariales</taxon>
        <taxon>Naviculisporaceae</taxon>
        <taxon>Rhypophila</taxon>
    </lineage>
</organism>
<comment type="caution">
    <text evidence="2">The sequence shown here is derived from an EMBL/GenBank/DDBJ whole genome shotgun (WGS) entry which is preliminary data.</text>
</comment>
<evidence type="ECO:0000313" key="2">
    <source>
        <dbReference type="EMBL" id="KAK4210995.1"/>
    </source>
</evidence>
<dbReference type="PANTHER" id="PTHR37049:SF4">
    <property type="entry name" value="RHODANESE DOMAIN-CONTAINING PROTEIN"/>
    <property type="match status" value="1"/>
</dbReference>
<dbReference type="SUPFAM" id="SSF52096">
    <property type="entry name" value="ClpP/crotonase"/>
    <property type="match status" value="1"/>
</dbReference>
<dbReference type="Gene3D" id="3.90.226.10">
    <property type="entry name" value="2-enoyl-CoA Hydratase, Chain A, domain 1"/>
    <property type="match status" value="1"/>
</dbReference>
<dbReference type="AlphaFoldDB" id="A0AAN6Y465"/>
<evidence type="ECO:0000313" key="3">
    <source>
        <dbReference type="Proteomes" id="UP001301769"/>
    </source>
</evidence>
<dbReference type="PANTHER" id="PTHR37049">
    <property type="entry name" value="PEPTIDASE S41 FAMILY PROTEIN"/>
    <property type="match status" value="1"/>
</dbReference>
<gene>
    <name evidence="2" type="ORF">QBC37DRAFT_442401</name>
</gene>
<accession>A0AAN6Y465</accession>
<dbReference type="InterPro" id="IPR052766">
    <property type="entry name" value="S41A_metabolite_peptidase"/>
</dbReference>
<dbReference type="InterPro" id="IPR056186">
    <property type="entry name" value="PDZ_CPAF-rel"/>
</dbReference>
<feature type="domain" description="CPAF-like PDZ" evidence="1">
    <location>
        <begin position="117"/>
        <end position="233"/>
    </location>
</feature>
<keyword evidence="3" id="KW-1185">Reference proteome</keyword>
<reference evidence="2" key="1">
    <citation type="journal article" date="2023" name="Mol. Phylogenet. Evol.">
        <title>Genome-scale phylogeny and comparative genomics of the fungal order Sordariales.</title>
        <authorList>
            <person name="Hensen N."/>
            <person name="Bonometti L."/>
            <person name="Westerberg I."/>
            <person name="Brannstrom I.O."/>
            <person name="Guillou S."/>
            <person name="Cros-Aarteil S."/>
            <person name="Calhoun S."/>
            <person name="Haridas S."/>
            <person name="Kuo A."/>
            <person name="Mondo S."/>
            <person name="Pangilinan J."/>
            <person name="Riley R."/>
            <person name="LaButti K."/>
            <person name="Andreopoulos B."/>
            <person name="Lipzen A."/>
            <person name="Chen C."/>
            <person name="Yan M."/>
            <person name="Daum C."/>
            <person name="Ng V."/>
            <person name="Clum A."/>
            <person name="Steindorff A."/>
            <person name="Ohm R.A."/>
            <person name="Martin F."/>
            <person name="Silar P."/>
            <person name="Natvig D.O."/>
            <person name="Lalanne C."/>
            <person name="Gautier V."/>
            <person name="Ament-Velasquez S.L."/>
            <person name="Kruys A."/>
            <person name="Hutchinson M.I."/>
            <person name="Powell A.J."/>
            <person name="Barry K."/>
            <person name="Miller A.N."/>
            <person name="Grigoriev I.V."/>
            <person name="Debuchy R."/>
            <person name="Gladieux P."/>
            <person name="Hiltunen Thoren M."/>
            <person name="Johannesson H."/>
        </authorList>
    </citation>
    <scope>NUCLEOTIDE SEQUENCE</scope>
    <source>
        <strain evidence="2">PSN293</strain>
    </source>
</reference>
<dbReference type="EMBL" id="MU858160">
    <property type="protein sequence ID" value="KAK4210995.1"/>
    <property type="molecule type" value="Genomic_DNA"/>
</dbReference>
<protein>
    <recommendedName>
        <fullName evidence="1">CPAF-like PDZ domain-containing protein</fullName>
    </recommendedName>
</protein>
<proteinExistence type="predicted"/>
<evidence type="ECO:0000259" key="1">
    <source>
        <dbReference type="Pfam" id="PF23658"/>
    </source>
</evidence>
<sequence length="661" mass="73129">MVGTVPPVPIRPSLAYACLKSVPLDKKTALEHLDVLRPFVEWQSTVDYLRDPPKGYLSEGVDLVRGLDEIQTKVERGKDYKNEFDFLAALHTLLHVRVRDYHFAQIPLLTDLFTFELGSEFILISPDGVSKPEIFLYGDLQHEDNGYAPSPVSAIDGVSAHEFLHKVSVYDRWSHDPDARFNRLFPNVAKTASPFSLKATPLALDLPDKTTVKVKNGTKLEFANTAWFRANFTNVSSGSDLFRQYGLGNGTGPNPSPSLFERWRLMNFTTSFEGYPAPLYQSSSAGGFLLNDDKALSDVAILSVNSFNEVFSPYDPNFLSMGYEPLFFYNAVAGILREAKEQNRSKLILDLQGNQGGAISTILALYLSLFPNKHKIFPGLYQMRAHPQAEWFGEETYNASEPSMLPFALGDNKFVKSWLNGVDSNWTLWESFAEFYNPVKGFKRQGKYTRPSLIRPDTYLQAGIFDFRAPFDQPPFKPEDIIIITDGLKTVAMGGRAHEAPMQAIGFTKGGPLYGLGLLIAPHGSAVDRSNVPGGLQIPPPIDSTLPLRILSAQGSRASWASGMTINLGNAIPWDSPNDGEGALPYQMMYEAANCRLFYTWDMSREIVNVWKAVANVAWNGGKCVKGSTTTKDGRIGGVPVYSSKVDDKYSLGPGPGALKK</sequence>
<dbReference type="Proteomes" id="UP001301769">
    <property type="component" value="Unassembled WGS sequence"/>
</dbReference>
<reference evidence="2" key="2">
    <citation type="submission" date="2023-05" db="EMBL/GenBank/DDBJ databases">
        <authorList>
            <consortium name="Lawrence Berkeley National Laboratory"/>
            <person name="Steindorff A."/>
            <person name="Hensen N."/>
            <person name="Bonometti L."/>
            <person name="Westerberg I."/>
            <person name="Brannstrom I.O."/>
            <person name="Guillou S."/>
            <person name="Cros-Aarteil S."/>
            <person name="Calhoun S."/>
            <person name="Haridas S."/>
            <person name="Kuo A."/>
            <person name="Mondo S."/>
            <person name="Pangilinan J."/>
            <person name="Riley R."/>
            <person name="Labutti K."/>
            <person name="Andreopoulos B."/>
            <person name="Lipzen A."/>
            <person name="Chen C."/>
            <person name="Yanf M."/>
            <person name="Daum C."/>
            <person name="Ng V."/>
            <person name="Clum A."/>
            <person name="Ohm R."/>
            <person name="Martin F."/>
            <person name="Silar P."/>
            <person name="Natvig D."/>
            <person name="Lalanne C."/>
            <person name="Gautier V."/>
            <person name="Ament-Velasquez S.L."/>
            <person name="Kruys A."/>
            <person name="Hutchinson M.I."/>
            <person name="Powell A.J."/>
            <person name="Barry K."/>
            <person name="Miller A.N."/>
            <person name="Grigoriev I.V."/>
            <person name="Debuchy R."/>
            <person name="Gladieux P."/>
            <person name="Thoren M.H."/>
            <person name="Johannesson H."/>
        </authorList>
    </citation>
    <scope>NUCLEOTIDE SEQUENCE</scope>
    <source>
        <strain evidence="2">PSN293</strain>
    </source>
</reference>
<dbReference type="InterPro" id="IPR029045">
    <property type="entry name" value="ClpP/crotonase-like_dom_sf"/>
</dbReference>